<proteinExistence type="predicted"/>
<reference evidence="1 2" key="1">
    <citation type="submission" date="2024-08" db="EMBL/GenBank/DDBJ databases">
        <title>Oceanimonas smirnovii Genome sequencing and assembly.</title>
        <authorList>
            <person name="Tang B."/>
        </authorList>
    </citation>
    <scope>NUCLEOTIDE SEQUENCE [LARGE SCALE GENOMIC DNA]</scope>
    <source>
        <strain evidence="1 2">OS2020-119</strain>
    </source>
</reference>
<dbReference type="PANTHER" id="PTHR36849">
    <property type="entry name" value="CYTOPLASMIC PROTEIN-RELATED"/>
    <property type="match status" value="1"/>
</dbReference>
<protein>
    <submittedName>
        <fullName evidence="1">DUF488 domain-containing protein</fullName>
    </submittedName>
</protein>
<keyword evidence="2" id="KW-1185">Reference proteome</keyword>
<dbReference type="EMBL" id="JBGFTR010000006">
    <property type="protein sequence ID" value="MFH7564767.1"/>
    <property type="molecule type" value="Genomic_DNA"/>
</dbReference>
<organism evidence="1 2">
    <name type="scientific">Oceanimonas smirnovii</name>
    <dbReference type="NCBI Taxonomy" id="264574"/>
    <lineage>
        <taxon>Bacteria</taxon>
        <taxon>Pseudomonadati</taxon>
        <taxon>Pseudomonadota</taxon>
        <taxon>Gammaproteobacteria</taxon>
        <taxon>Aeromonadales</taxon>
        <taxon>Aeromonadaceae</taxon>
        <taxon>Oceanimonas</taxon>
    </lineage>
</organism>
<dbReference type="Proteomes" id="UP001610706">
    <property type="component" value="Unassembled WGS sequence"/>
</dbReference>
<gene>
    <name evidence="1" type="ORF">AB9R89_05440</name>
</gene>
<dbReference type="InterPro" id="IPR052552">
    <property type="entry name" value="YeaO-like"/>
</dbReference>
<sequence length="118" mass="13576">MAVHLKRIYEAAEPEDGCRILVDRLWPRGLSKKNAVLNDWLKEVAPSDELRQEFHRGDISWDEFRRAYLGELKALRESLRPLADRARSATITLLFAASDERHNNAVVLKQYLAMLGSD</sequence>
<dbReference type="RefSeq" id="WP_395545095.1">
    <property type="nucleotide sequence ID" value="NZ_CP166302.1"/>
</dbReference>
<comment type="caution">
    <text evidence="1">The sequence shown here is derived from an EMBL/GenBank/DDBJ whole genome shotgun (WGS) entry which is preliminary data.</text>
</comment>
<evidence type="ECO:0000313" key="1">
    <source>
        <dbReference type="EMBL" id="MFH7564767.1"/>
    </source>
</evidence>
<evidence type="ECO:0000313" key="2">
    <source>
        <dbReference type="Proteomes" id="UP001610706"/>
    </source>
</evidence>
<name>A0ABW7NZY5_9GAMM</name>
<dbReference type="PANTHER" id="PTHR36849:SF1">
    <property type="entry name" value="CYTOPLASMIC PROTEIN"/>
    <property type="match status" value="1"/>
</dbReference>
<dbReference type="Pfam" id="PF22752">
    <property type="entry name" value="DUF488-N3i"/>
    <property type="match status" value="1"/>
</dbReference>
<accession>A0ABW7NZY5</accession>